<evidence type="ECO:0000256" key="9">
    <source>
        <dbReference type="ARBA" id="ARBA00048048"/>
    </source>
</evidence>
<feature type="compositionally biased region" description="Polar residues" evidence="11">
    <location>
        <begin position="154"/>
        <end position="171"/>
    </location>
</feature>
<comment type="caution">
    <text evidence="13">The sequence shown here is derived from an EMBL/GenBank/DDBJ whole genome shotgun (WGS) entry which is preliminary data.</text>
</comment>
<keyword evidence="6" id="KW-0564">Palmitate</keyword>
<dbReference type="EMBL" id="JAODAN010000005">
    <property type="protein sequence ID" value="KAK1924249.1"/>
    <property type="molecule type" value="Genomic_DNA"/>
</dbReference>
<evidence type="ECO:0000256" key="10">
    <source>
        <dbReference type="RuleBase" id="RU079119"/>
    </source>
</evidence>
<dbReference type="InterPro" id="IPR001594">
    <property type="entry name" value="Palmitoyltrfase_DHHC"/>
</dbReference>
<keyword evidence="4 10" id="KW-1133">Transmembrane helix</keyword>
<evidence type="ECO:0000256" key="11">
    <source>
        <dbReference type="SAM" id="MobiDB-lite"/>
    </source>
</evidence>
<gene>
    <name evidence="13" type="ORF">DB88DRAFT_489596</name>
</gene>
<feature type="transmembrane region" description="Helical" evidence="10">
    <location>
        <begin position="456"/>
        <end position="477"/>
    </location>
</feature>
<dbReference type="EC" id="2.3.1.225" evidence="10"/>
<dbReference type="GO" id="GO:0006612">
    <property type="term" value="P:protein targeting to membrane"/>
    <property type="evidence" value="ECO:0007669"/>
    <property type="project" value="TreeGrafter"/>
</dbReference>
<evidence type="ECO:0000313" key="13">
    <source>
        <dbReference type="EMBL" id="KAK1924249.1"/>
    </source>
</evidence>
<keyword evidence="5 10" id="KW-0472">Membrane</keyword>
<evidence type="ECO:0000256" key="1">
    <source>
        <dbReference type="ARBA" id="ARBA00004141"/>
    </source>
</evidence>
<feature type="transmembrane region" description="Helical" evidence="10">
    <location>
        <begin position="268"/>
        <end position="293"/>
    </location>
</feature>
<keyword evidence="3 10" id="KW-0812">Transmembrane</keyword>
<keyword evidence="14" id="KW-1185">Reference proteome</keyword>
<dbReference type="GO" id="GO:0016020">
    <property type="term" value="C:membrane"/>
    <property type="evidence" value="ECO:0007669"/>
    <property type="project" value="UniProtKB-SubCell"/>
</dbReference>
<protein>
    <recommendedName>
        <fullName evidence="10">Palmitoyltransferase</fullName>
        <ecNumber evidence="10">2.3.1.225</ecNumber>
    </recommendedName>
</protein>
<name>A0AAD9D0R8_PAPLA</name>
<dbReference type="GO" id="GO:0019706">
    <property type="term" value="F:protein-cysteine S-palmitoyltransferase activity"/>
    <property type="evidence" value="ECO:0007669"/>
    <property type="project" value="UniProtKB-EC"/>
</dbReference>
<comment type="domain">
    <text evidence="10">The DHHC domain is required for palmitoyltransferase activity.</text>
</comment>
<feature type="compositionally biased region" description="Polar residues" evidence="11">
    <location>
        <begin position="1"/>
        <end position="17"/>
    </location>
</feature>
<dbReference type="PROSITE" id="PS50216">
    <property type="entry name" value="DHHC"/>
    <property type="match status" value="1"/>
</dbReference>
<feature type="transmembrane region" description="Helical" evidence="10">
    <location>
        <begin position="411"/>
        <end position="436"/>
    </location>
</feature>
<sequence length="558" mass="61369">MNQGDLGTGSDSGSQNVIPAATSPHSAGLSLPTQRHSVTLPRRVSLTEDEQRPDGSRRDSLDKTKAFYNVRPNSPPSQSPPLRHVHRGPSRQDTRPLSPDTSSMPKSPPRSAVPLPIPRGFLTPKKPAAALRLEQQMSKDRRPSAPSIGIPSNDPLQANHTSEHPSSNDSISLDAILAGGPREEADVPRSRTVQSIAQTFTDMSTPPPLPRDLSSDDLVYGRQHDVEKSGNSVTFAPRKRTKRYKRLENTQMTWLFGGRAMSGGDNPWSVLLTVTILLGLTGVWLGTTGAWLWRHGTEYGLAPGGGIAIVIVFVYLFGIVFSSLLAAALRDPGIIPRGLDPEPPLSQVESWWEADNREMMVKTGKVVVKYCETCKTYRPPRSSHCRLCGNCVDGIDHHCSYLHTCVGKRNYLAFLVLLISATISDIYIVVFSAIHFSLLCSHDNISFKAALQDSPGAAVSFLLGVLVLPAICFLLWYHIRLLLYNLTTVEQIRASASSNLLWARKRPDNPFAADSTMSNVLLASLGRPQFPSWVDASGWYEEDTREVNPALTDPKWFR</sequence>
<dbReference type="Proteomes" id="UP001182556">
    <property type="component" value="Unassembled WGS sequence"/>
</dbReference>
<keyword evidence="7" id="KW-0449">Lipoprotein</keyword>
<evidence type="ECO:0000313" key="14">
    <source>
        <dbReference type="Proteomes" id="UP001182556"/>
    </source>
</evidence>
<evidence type="ECO:0000256" key="8">
    <source>
        <dbReference type="ARBA" id="ARBA00023315"/>
    </source>
</evidence>
<dbReference type="GO" id="GO:0005783">
    <property type="term" value="C:endoplasmic reticulum"/>
    <property type="evidence" value="ECO:0007669"/>
    <property type="project" value="TreeGrafter"/>
</dbReference>
<dbReference type="PANTHER" id="PTHR22883:SF488">
    <property type="entry name" value="PALMITOYLTRANSFERASE"/>
    <property type="match status" value="1"/>
</dbReference>
<keyword evidence="8 10" id="KW-0012">Acyltransferase</keyword>
<feature type="compositionally biased region" description="Basic and acidic residues" evidence="11">
    <location>
        <begin position="45"/>
        <end position="65"/>
    </location>
</feature>
<proteinExistence type="inferred from homology"/>
<feature type="domain" description="Palmitoyltransferase DHHC" evidence="12">
    <location>
        <begin position="369"/>
        <end position="493"/>
    </location>
</feature>
<comment type="subcellular location">
    <subcellularLocation>
        <location evidence="1">Membrane</location>
        <topology evidence="1">Multi-pass membrane protein</topology>
    </subcellularLocation>
</comment>
<evidence type="ECO:0000256" key="7">
    <source>
        <dbReference type="ARBA" id="ARBA00023288"/>
    </source>
</evidence>
<dbReference type="GO" id="GO:0005794">
    <property type="term" value="C:Golgi apparatus"/>
    <property type="evidence" value="ECO:0007669"/>
    <property type="project" value="TreeGrafter"/>
</dbReference>
<evidence type="ECO:0000256" key="2">
    <source>
        <dbReference type="ARBA" id="ARBA00022679"/>
    </source>
</evidence>
<organism evidence="13 14">
    <name type="scientific">Papiliotrema laurentii</name>
    <name type="common">Cryptococcus laurentii</name>
    <dbReference type="NCBI Taxonomy" id="5418"/>
    <lineage>
        <taxon>Eukaryota</taxon>
        <taxon>Fungi</taxon>
        <taxon>Dikarya</taxon>
        <taxon>Basidiomycota</taxon>
        <taxon>Agaricomycotina</taxon>
        <taxon>Tremellomycetes</taxon>
        <taxon>Tremellales</taxon>
        <taxon>Rhynchogastremaceae</taxon>
        <taxon>Papiliotrema</taxon>
    </lineage>
</organism>
<feature type="region of interest" description="Disordered" evidence="11">
    <location>
        <begin position="1"/>
        <end position="173"/>
    </location>
</feature>
<dbReference type="InterPro" id="IPR039859">
    <property type="entry name" value="PFA4/ZDH16/20/ERF2-like"/>
</dbReference>
<keyword evidence="2 10" id="KW-0808">Transferase</keyword>
<dbReference type="PANTHER" id="PTHR22883">
    <property type="entry name" value="ZINC FINGER DHHC DOMAIN CONTAINING PROTEIN"/>
    <property type="match status" value="1"/>
</dbReference>
<evidence type="ECO:0000259" key="12">
    <source>
        <dbReference type="Pfam" id="PF01529"/>
    </source>
</evidence>
<comment type="catalytic activity">
    <reaction evidence="9 10">
        <text>L-cysteinyl-[protein] + hexadecanoyl-CoA = S-hexadecanoyl-L-cysteinyl-[protein] + CoA</text>
        <dbReference type="Rhea" id="RHEA:36683"/>
        <dbReference type="Rhea" id="RHEA-COMP:10131"/>
        <dbReference type="Rhea" id="RHEA-COMP:11032"/>
        <dbReference type="ChEBI" id="CHEBI:29950"/>
        <dbReference type="ChEBI" id="CHEBI:57287"/>
        <dbReference type="ChEBI" id="CHEBI:57379"/>
        <dbReference type="ChEBI" id="CHEBI:74151"/>
        <dbReference type="EC" id="2.3.1.225"/>
    </reaction>
</comment>
<reference evidence="13" key="1">
    <citation type="submission" date="2023-02" db="EMBL/GenBank/DDBJ databases">
        <title>Identification and recombinant expression of a fungal hydrolase from Papiliotrema laurentii that hydrolyzes apple cutin and clears colloidal polyester polyurethane.</title>
        <authorList>
            <consortium name="DOE Joint Genome Institute"/>
            <person name="Roman V.A."/>
            <person name="Bojanowski C."/>
            <person name="Crable B.R."/>
            <person name="Wagner D.N."/>
            <person name="Hung C.S."/>
            <person name="Nadeau L.J."/>
            <person name="Schratz L."/>
            <person name="Haridas S."/>
            <person name="Pangilinan J."/>
            <person name="Lipzen A."/>
            <person name="Na H."/>
            <person name="Yan M."/>
            <person name="Ng V."/>
            <person name="Grigoriev I.V."/>
            <person name="Spatafora J.W."/>
            <person name="Barlow D."/>
            <person name="Biffinger J."/>
            <person name="Kelley-Loughnane N."/>
            <person name="Varaljay V.A."/>
            <person name="Crookes-Goodson W.J."/>
        </authorList>
    </citation>
    <scope>NUCLEOTIDE SEQUENCE</scope>
    <source>
        <strain evidence="13">5307AH</strain>
    </source>
</reference>
<evidence type="ECO:0000256" key="3">
    <source>
        <dbReference type="ARBA" id="ARBA00022692"/>
    </source>
</evidence>
<comment type="similarity">
    <text evidence="10">Belongs to the DHHC palmitoyltransferase family.</text>
</comment>
<dbReference type="Pfam" id="PF01529">
    <property type="entry name" value="DHHC"/>
    <property type="match status" value="1"/>
</dbReference>
<evidence type="ECO:0000256" key="5">
    <source>
        <dbReference type="ARBA" id="ARBA00023136"/>
    </source>
</evidence>
<evidence type="ECO:0000256" key="6">
    <source>
        <dbReference type="ARBA" id="ARBA00023139"/>
    </source>
</evidence>
<dbReference type="AlphaFoldDB" id="A0AAD9D0R8"/>
<accession>A0AAD9D0R8</accession>
<evidence type="ECO:0000256" key="4">
    <source>
        <dbReference type="ARBA" id="ARBA00022989"/>
    </source>
</evidence>
<feature type="transmembrane region" description="Helical" evidence="10">
    <location>
        <begin position="305"/>
        <end position="329"/>
    </location>
</feature>